<dbReference type="Proteomes" id="UP001642484">
    <property type="component" value="Unassembled WGS sequence"/>
</dbReference>
<protein>
    <submittedName>
        <fullName evidence="2">Uncharacterized protein</fullName>
    </submittedName>
</protein>
<feature type="region of interest" description="Disordered" evidence="1">
    <location>
        <begin position="81"/>
        <end position="140"/>
    </location>
</feature>
<organism evidence="2 3">
    <name type="scientific">Durusdinium trenchii</name>
    <dbReference type="NCBI Taxonomy" id="1381693"/>
    <lineage>
        <taxon>Eukaryota</taxon>
        <taxon>Sar</taxon>
        <taxon>Alveolata</taxon>
        <taxon>Dinophyceae</taxon>
        <taxon>Suessiales</taxon>
        <taxon>Symbiodiniaceae</taxon>
        <taxon>Durusdinium</taxon>
    </lineage>
</organism>
<sequence length="163" mass="17716">MVQTFGRTRTASPISKQIADLCGELESCLGNLSHWPDHALGLEGLRRFEELNVEEDVEEQTTCWILQDADEDDVNLAARASSAGDLHRQRPSSMPDLPNLMKSRPRVGLDKITKAGEGMDAAAPKGSDPAGEEVEDAQDSRNKCVAGFSADWKANNYLLDAGC</sequence>
<accession>A0ABP0T0K3</accession>
<evidence type="ECO:0000256" key="1">
    <source>
        <dbReference type="SAM" id="MobiDB-lite"/>
    </source>
</evidence>
<evidence type="ECO:0000313" key="3">
    <source>
        <dbReference type="Proteomes" id="UP001642484"/>
    </source>
</evidence>
<name>A0ABP0T0K3_9DINO</name>
<dbReference type="EMBL" id="CAXAMN010028916">
    <property type="protein sequence ID" value="CAK9118128.1"/>
    <property type="molecule type" value="Genomic_DNA"/>
</dbReference>
<comment type="caution">
    <text evidence="2">The sequence shown here is derived from an EMBL/GenBank/DDBJ whole genome shotgun (WGS) entry which is preliminary data.</text>
</comment>
<evidence type="ECO:0000313" key="2">
    <source>
        <dbReference type="EMBL" id="CAK9118128.1"/>
    </source>
</evidence>
<reference evidence="2 3" key="1">
    <citation type="submission" date="2024-02" db="EMBL/GenBank/DDBJ databases">
        <authorList>
            <person name="Chen Y."/>
            <person name="Shah S."/>
            <person name="Dougan E. K."/>
            <person name="Thang M."/>
            <person name="Chan C."/>
        </authorList>
    </citation>
    <scope>NUCLEOTIDE SEQUENCE [LARGE SCALE GENOMIC DNA]</scope>
</reference>
<gene>
    <name evidence="2" type="ORF">CCMP2556_LOCUS55302</name>
</gene>
<keyword evidence="3" id="KW-1185">Reference proteome</keyword>
<proteinExistence type="predicted"/>